<comment type="subcellular location">
    <subcellularLocation>
        <location evidence="1">Nucleus</location>
    </subcellularLocation>
</comment>
<reference evidence="8 9" key="1">
    <citation type="submission" date="2014-04" db="EMBL/GenBank/DDBJ databases">
        <authorList>
            <consortium name="DOE Joint Genome Institute"/>
            <person name="Kuo A."/>
            <person name="Kohler A."/>
            <person name="Jargeat P."/>
            <person name="Nagy L.G."/>
            <person name="Floudas D."/>
            <person name="Copeland A."/>
            <person name="Barry K.W."/>
            <person name="Cichocki N."/>
            <person name="Veneault-Fourrey C."/>
            <person name="LaButti K."/>
            <person name="Lindquist E.A."/>
            <person name="Lipzen A."/>
            <person name="Lundell T."/>
            <person name="Morin E."/>
            <person name="Murat C."/>
            <person name="Sun H."/>
            <person name="Tunlid A."/>
            <person name="Henrissat B."/>
            <person name="Grigoriev I.V."/>
            <person name="Hibbett D.S."/>
            <person name="Martin F."/>
            <person name="Nordberg H.P."/>
            <person name="Cantor M.N."/>
            <person name="Hua S.X."/>
        </authorList>
    </citation>
    <scope>NUCLEOTIDE SEQUENCE [LARGE SCALE GENOMIC DNA]</scope>
    <source>
        <strain evidence="8 9">Ve08.2h10</strain>
    </source>
</reference>
<dbReference type="HOGENOM" id="CLU_009123_13_3_1"/>
<keyword evidence="4" id="KW-0862">Zinc</keyword>
<gene>
    <name evidence="8" type="ORF">PAXRUDRAFT_785111</name>
</gene>
<accession>A0A0D0D6A5</accession>
<sequence length="101" mass="11701">MLVSSLVRTNFLIFDILVYWQAHKHTFLLLYCIALDVLPAQASAVPCEHIFSSGKETDTDWQSNLSPETMERLQILKYLFRNDWLSFVDGLVVNEDELHSL</sequence>
<dbReference type="GO" id="GO:0008270">
    <property type="term" value="F:zinc ion binding"/>
    <property type="evidence" value="ECO:0007669"/>
    <property type="project" value="UniProtKB-KW"/>
</dbReference>
<organism evidence="8 9">
    <name type="scientific">Paxillus rubicundulus Ve08.2h10</name>
    <dbReference type="NCBI Taxonomy" id="930991"/>
    <lineage>
        <taxon>Eukaryota</taxon>
        <taxon>Fungi</taxon>
        <taxon>Dikarya</taxon>
        <taxon>Basidiomycota</taxon>
        <taxon>Agaricomycotina</taxon>
        <taxon>Agaricomycetes</taxon>
        <taxon>Agaricomycetidae</taxon>
        <taxon>Boletales</taxon>
        <taxon>Paxilineae</taxon>
        <taxon>Paxillaceae</taxon>
        <taxon>Paxillus</taxon>
    </lineage>
</organism>
<keyword evidence="2" id="KW-0479">Metal-binding</keyword>
<name>A0A0D0D6A5_9AGAM</name>
<dbReference type="Proteomes" id="UP000054538">
    <property type="component" value="Unassembled WGS sequence"/>
</dbReference>
<dbReference type="EMBL" id="KN827956">
    <property type="protein sequence ID" value="KIK75649.1"/>
    <property type="molecule type" value="Genomic_DNA"/>
</dbReference>
<dbReference type="InterPro" id="IPR008906">
    <property type="entry name" value="HATC_C_dom"/>
</dbReference>
<evidence type="ECO:0000256" key="3">
    <source>
        <dbReference type="ARBA" id="ARBA00022771"/>
    </source>
</evidence>
<dbReference type="SUPFAM" id="SSF53098">
    <property type="entry name" value="Ribonuclease H-like"/>
    <property type="match status" value="1"/>
</dbReference>
<keyword evidence="5" id="KW-0539">Nucleus</keyword>
<feature type="signal peptide" evidence="6">
    <location>
        <begin position="1"/>
        <end position="44"/>
    </location>
</feature>
<reference evidence="9" key="2">
    <citation type="submission" date="2015-01" db="EMBL/GenBank/DDBJ databases">
        <title>Evolutionary Origins and Diversification of the Mycorrhizal Mutualists.</title>
        <authorList>
            <consortium name="DOE Joint Genome Institute"/>
            <consortium name="Mycorrhizal Genomics Consortium"/>
            <person name="Kohler A."/>
            <person name="Kuo A."/>
            <person name="Nagy L.G."/>
            <person name="Floudas D."/>
            <person name="Copeland A."/>
            <person name="Barry K.W."/>
            <person name="Cichocki N."/>
            <person name="Veneault-Fourrey C."/>
            <person name="LaButti K."/>
            <person name="Lindquist E.A."/>
            <person name="Lipzen A."/>
            <person name="Lundell T."/>
            <person name="Morin E."/>
            <person name="Murat C."/>
            <person name="Riley R."/>
            <person name="Ohm R."/>
            <person name="Sun H."/>
            <person name="Tunlid A."/>
            <person name="Henrissat B."/>
            <person name="Grigoriev I.V."/>
            <person name="Hibbett D.S."/>
            <person name="Martin F."/>
        </authorList>
    </citation>
    <scope>NUCLEOTIDE SEQUENCE [LARGE SCALE GENOMIC DNA]</scope>
    <source>
        <strain evidence="9">Ve08.2h10</strain>
    </source>
</reference>
<evidence type="ECO:0000256" key="5">
    <source>
        <dbReference type="ARBA" id="ARBA00023242"/>
    </source>
</evidence>
<feature type="chain" id="PRO_5002208892" description="HAT C-terminal dimerisation domain-containing protein" evidence="6">
    <location>
        <begin position="45"/>
        <end position="101"/>
    </location>
</feature>
<evidence type="ECO:0000256" key="1">
    <source>
        <dbReference type="ARBA" id="ARBA00004123"/>
    </source>
</evidence>
<dbReference type="InterPro" id="IPR012337">
    <property type="entry name" value="RNaseH-like_sf"/>
</dbReference>
<dbReference type="AlphaFoldDB" id="A0A0D0D6A5"/>
<evidence type="ECO:0000259" key="7">
    <source>
        <dbReference type="Pfam" id="PF05699"/>
    </source>
</evidence>
<keyword evidence="3" id="KW-0863">Zinc-finger</keyword>
<evidence type="ECO:0000256" key="2">
    <source>
        <dbReference type="ARBA" id="ARBA00022723"/>
    </source>
</evidence>
<dbReference type="InterPro" id="IPR052035">
    <property type="entry name" value="ZnF_BED_domain_contain"/>
</dbReference>
<dbReference type="PANTHER" id="PTHR46481">
    <property type="entry name" value="ZINC FINGER BED DOMAIN-CONTAINING PROTEIN 4"/>
    <property type="match status" value="1"/>
</dbReference>
<dbReference type="PANTHER" id="PTHR46481:SF10">
    <property type="entry name" value="ZINC FINGER BED DOMAIN-CONTAINING PROTEIN 39"/>
    <property type="match status" value="1"/>
</dbReference>
<dbReference type="GO" id="GO:0005634">
    <property type="term" value="C:nucleus"/>
    <property type="evidence" value="ECO:0007669"/>
    <property type="project" value="UniProtKB-SubCell"/>
</dbReference>
<dbReference type="InParanoid" id="A0A0D0D6A5"/>
<evidence type="ECO:0000256" key="6">
    <source>
        <dbReference type="SAM" id="SignalP"/>
    </source>
</evidence>
<keyword evidence="6" id="KW-0732">Signal</keyword>
<evidence type="ECO:0000313" key="8">
    <source>
        <dbReference type="EMBL" id="KIK75649.1"/>
    </source>
</evidence>
<evidence type="ECO:0000256" key="4">
    <source>
        <dbReference type="ARBA" id="ARBA00022833"/>
    </source>
</evidence>
<feature type="domain" description="HAT C-terminal dimerisation" evidence="7">
    <location>
        <begin position="13"/>
        <end position="77"/>
    </location>
</feature>
<dbReference type="OrthoDB" id="3241084at2759"/>
<proteinExistence type="predicted"/>
<evidence type="ECO:0000313" key="9">
    <source>
        <dbReference type="Proteomes" id="UP000054538"/>
    </source>
</evidence>
<dbReference type="Pfam" id="PF05699">
    <property type="entry name" value="Dimer_Tnp_hAT"/>
    <property type="match status" value="1"/>
</dbReference>
<protein>
    <recommendedName>
        <fullName evidence="7">HAT C-terminal dimerisation domain-containing protein</fullName>
    </recommendedName>
</protein>
<keyword evidence="9" id="KW-1185">Reference proteome</keyword>
<dbReference type="GO" id="GO:0046983">
    <property type="term" value="F:protein dimerization activity"/>
    <property type="evidence" value="ECO:0007669"/>
    <property type="project" value="InterPro"/>
</dbReference>